<comment type="caution">
    <text evidence="2">The sequence shown here is derived from an EMBL/GenBank/DDBJ whole genome shotgun (WGS) entry which is preliminary data.</text>
</comment>
<organism evidence="2 3">
    <name type="scientific">Friedmanniomyces endolithicus</name>
    <dbReference type="NCBI Taxonomy" id="329885"/>
    <lineage>
        <taxon>Eukaryota</taxon>
        <taxon>Fungi</taxon>
        <taxon>Dikarya</taxon>
        <taxon>Ascomycota</taxon>
        <taxon>Pezizomycotina</taxon>
        <taxon>Dothideomycetes</taxon>
        <taxon>Dothideomycetidae</taxon>
        <taxon>Mycosphaerellales</taxon>
        <taxon>Teratosphaeriaceae</taxon>
        <taxon>Friedmanniomyces</taxon>
    </lineage>
</organism>
<proteinExistence type="predicted"/>
<gene>
    <name evidence="2" type="ORF">LTR91_005172</name>
</gene>
<reference evidence="2" key="1">
    <citation type="submission" date="2023-06" db="EMBL/GenBank/DDBJ databases">
        <title>Black Yeasts Isolated from many extreme environments.</title>
        <authorList>
            <person name="Coleine C."/>
            <person name="Stajich J.E."/>
            <person name="Selbmann L."/>
        </authorList>
    </citation>
    <scope>NUCLEOTIDE SEQUENCE</scope>
    <source>
        <strain evidence="2">CCFEE 5200</strain>
    </source>
</reference>
<evidence type="ECO:0000256" key="1">
    <source>
        <dbReference type="SAM" id="MobiDB-lite"/>
    </source>
</evidence>
<dbReference type="EMBL" id="JAUJLE010000032">
    <property type="protein sequence ID" value="KAK1002076.1"/>
    <property type="molecule type" value="Genomic_DNA"/>
</dbReference>
<dbReference type="AlphaFoldDB" id="A0AAN6KUC1"/>
<evidence type="ECO:0000313" key="2">
    <source>
        <dbReference type="EMBL" id="KAK1002076.1"/>
    </source>
</evidence>
<keyword evidence="3" id="KW-1185">Reference proteome</keyword>
<name>A0AAN6KUC1_9PEZI</name>
<feature type="region of interest" description="Disordered" evidence="1">
    <location>
        <begin position="42"/>
        <end position="65"/>
    </location>
</feature>
<dbReference type="Proteomes" id="UP001175353">
    <property type="component" value="Unassembled WGS sequence"/>
</dbReference>
<feature type="region of interest" description="Disordered" evidence="1">
    <location>
        <begin position="101"/>
        <end position="184"/>
    </location>
</feature>
<feature type="compositionally biased region" description="Basic and acidic residues" evidence="1">
    <location>
        <begin position="149"/>
        <end position="165"/>
    </location>
</feature>
<evidence type="ECO:0000313" key="3">
    <source>
        <dbReference type="Proteomes" id="UP001175353"/>
    </source>
</evidence>
<sequence length="184" mass="19558">MVLGEQTGAKLTWPAVKKLCTQSDIDRLACLAVAFINSGTVDQARPTPSPHSNKIPENPFKPPCSRARHRAAANQFGSGIKPDSYKRGLWVITKRIKDAQASGKLDGVASSPVMTPGKASTKKGGKRAAGEDGDRDDDEGVQTPKRVKKDGGGGKAVKEEEKGEVGHSLASSREAGDDLDDYFK</sequence>
<feature type="compositionally biased region" description="Acidic residues" evidence="1">
    <location>
        <begin position="131"/>
        <end position="140"/>
    </location>
</feature>
<protein>
    <submittedName>
        <fullName evidence="2">Uncharacterized protein</fullName>
    </submittedName>
</protein>
<accession>A0AAN6KUC1</accession>